<name>A0A067SDR0_GALM3</name>
<feature type="region of interest" description="Disordered" evidence="1">
    <location>
        <begin position="25"/>
        <end position="49"/>
    </location>
</feature>
<keyword evidence="4" id="KW-1185">Reference proteome</keyword>
<gene>
    <name evidence="3" type="ORF">GALMADRAFT_256258</name>
</gene>
<dbReference type="AlphaFoldDB" id="A0A067SDR0"/>
<protein>
    <recommendedName>
        <fullName evidence="5">Secreted protein</fullName>
    </recommendedName>
</protein>
<reference evidence="4" key="1">
    <citation type="journal article" date="2014" name="Proc. Natl. Acad. Sci. U.S.A.">
        <title>Extensive sampling of basidiomycete genomes demonstrates inadequacy of the white-rot/brown-rot paradigm for wood decay fungi.</title>
        <authorList>
            <person name="Riley R."/>
            <person name="Salamov A.A."/>
            <person name="Brown D.W."/>
            <person name="Nagy L.G."/>
            <person name="Floudas D."/>
            <person name="Held B.W."/>
            <person name="Levasseur A."/>
            <person name="Lombard V."/>
            <person name="Morin E."/>
            <person name="Otillar R."/>
            <person name="Lindquist E.A."/>
            <person name="Sun H."/>
            <person name="LaButti K.M."/>
            <person name="Schmutz J."/>
            <person name="Jabbour D."/>
            <person name="Luo H."/>
            <person name="Baker S.E."/>
            <person name="Pisabarro A.G."/>
            <person name="Walton J.D."/>
            <person name="Blanchette R.A."/>
            <person name="Henrissat B."/>
            <person name="Martin F."/>
            <person name="Cullen D."/>
            <person name="Hibbett D.S."/>
            <person name="Grigoriev I.V."/>
        </authorList>
    </citation>
    <scope>NUCLEOTIDE SEQUENCE [LARGE SCALE GENOMIC DNA]</scope>
    <source>
        <strain evidence="4">CBS 339.88</strain>
    </source>
</reference>
<dbReference type="HOGENOM" id="CLU_2904340_0_0_1"/>
<organism evidence="3 4">
    <name type="scientific">Galerina marginata (strain CBS 339.88)</name>
    <dbReference type="NCBI Taxonomy" id="685588"/>
    <lineage>
        <taxon>Eukaryota</taxon>
        <taxon>Fungi</taxon>
        <taxon>Dikarya</taxon>
        <taxon>Basidiomycota</taxon>
        <taxon>Agaricomycotina</taxon>
        <taxon>Agaricomycetes</taxon>
        <taxon>Agaricomycetidae</taxon>
        <taxon>Agaricales</taxon>
        <taxon>Agaricineae</taxon>
        <taxon>Strophariaceae</taxon>
        <taxon>Galerina</taxon>
    </lineage>
</organism>
<evidence type="ECO:0008006" key="5">
    <source>
        <dbReference type="Google" id="ProtNLM"/>
    </source>
</evidence>
<proteinExistence type="predicted"/>
<evidence type="ECO:0000256" key="1">
    <source>
        <dbReference type="SAM" id="MobiDB-lite"/>
    </source>
</evidence>
<accession>A0A067SDR0</accession>
<keyword evidence="2" id="KW-0732">Signal</keyword>
<dbReference type="Proteomes" id="UP000027222">
    <property type="component" value="Unassembled WGS sequence"/>
</dbReference>
<evidence type="ECO:0000256" key="2">
    <source>
        <dbReference type="SAM" id="SignalP"/>
    </source>
</evidence>
<sequence length="62" mass="6909">MPRSVAFLNLAFIYCACAGACARRRRGHSDKTESVVRFPQSQSPRVQTSPRFTTAQVVKILP</sequence>
<feature type="compositionally biased region" description="Polar residues" evidence="1">
    <location>
        <begin position="39"/>
        <end position="49"/>
    </location>
</feature>
<evidence type="ECO:0000313" key="3">
    <source>
        <dbReference type="EMBL" id="KDR69021.1"/>
    </source>
</evidence>
<evidence type="ECO:0000313" key="4">
    <source>
        <dbReference type="Proteomes" id="UP000027222"/>
    </source>
</evidence>
<feature type="chain" id="PRO_5001648875" description="Secreted protein" evidence="2">
    <location>
        <begin position="23"/>
        <end position="62"/>
    </location>
</feature>
<dbReference type="EMBL" id="KL142404">
    <property type="protein sequence ID" value="KDR69021.1"/>
    <property type="molecule type" value="Genomic_DNA"/>
</dbReference>
<feature type="signal peptide" evidence="2">
    <location>
        <begin position="1"/>
        <end position="22"/>
    </location>
</feature>